<comment type="caution">
    <text evidence="3">The sequence shown here is derived from an EMBL/GenBank/DDBJ whole genome shotgun (WGS) entry which is preliminary data.</text>
</comment>
<keyword evidence="1" id="KW-0472">Membrane</keyword>
<feature type="transmembrane region" description="Helical" evidence="1">
    <location>
        <begin position="262"/>
        <end position="282"/>
    </location>
</feature>
<dbReference type="EMBL" id="BNCI01000001">
    <property type="protein sequence ID" value="GHF14880.1"/>
    <property type="molecule type" value="Genomic_DNA"/>
</dbReference>
<dbReference type="Pfam" id="PF02517">
    <property type="entry name" value="Rce1-like"/>
    <property type="match status" value="1"/>
</dbReference>
<protein>
    <recommendedName>
        <fullName evidence="2">CAAX prenyl protease 2/Lysostaphin resistance protein A-like domain-containing protein</fullName>
    </recommendedName>
</protein>
<dbReference type="GO" id="GO:0080120">
    <property type="term" value="P:CAAX-box protein maturation"/>
    <property type="evidence" value="ECO:0007669"/>
    <property type="project" value="UniProtKB-ARBA"/>
</dbReference>
<feature type="domain" description="CAAX prenyl protease 2/Lysostaphin resistance protein A-like" evidence="2">
    <location>
        <begin position="144"/>
        <end position="244"/>
    </location>
</feature>
<dbReference type="InterPro" id="IPR042150">
    <property type="entry name" value="MmRce1-like"/>
</dbReference>
<keyword evidence="4" id="KW-1185">Reference proteome</keyword>
<evidence type="ECO:0000313" key="4">
    <source>
        <dbReference type="Proteomes" id="UP000630923"/>
    </source>
</evidence>
<keyword evidence="1" id="KW-0812">Transmembrane</keyword>
<evidence type="ECO:0000259" key="2">
    <source>
        <dbReference type="Pfam" id="PF02517"/>
    </source>
</evidence>
<evidence type="ECO:0000313" key="3">
    <source>
        <dbReference type="EMBL" id="GHF14880.1"/>
    </source>
</evidence>
<feature type="transmembrane region" description="Helical" evidence="1">
    <location>
        <begin position="129"/>
        <end position="149"/>
    </location>
</feature>
<reference evidence="3" key="1">
    <citation type="journal article" date="2014" name="Int. J. Syst. Evol. Microbiol.">
        <title>Complete genome sequence of Corynebacterium casei LMG S-19264T (=DSM 44701T), isolated from a smear-ripened cheese.</title>
        <authorList>
            <consortium name="US DOE Joint Genome Institute (JGI-PGF)"/>
            <person name="Walter F."/>
            <person name="Albersmeier A."/>
            <person name="Kalinowski J."/>
            <person name="Ruckert C."/>
        </authorList>
    </citation>
    <scope>NUCLEOTIDE SEQUENCE</scope>
    <source>
        <strain evidence="3">KCTC 42590</strain>
    </source>
</reference>
<dbReference type="GO" id="GO:0004175">
    <property type="term" value="F:endopeptidase activity"/>
    <property type="evidence" value="ECO:0007669"/>
    <property type="project" value="UniProtKB-ARBA"/>
</dbReference>
<dbReference type="RefSeq" id="WP_191250084.1">
    <property type="nucleotide sequence ID" value="NZ_BNCI01000001.1"/>
</dbReference>
<name>A0A919E548_9PROT</name>
<organism evidence="3 4">
    <name type="scientific">Kordiimonas sediminis</name>
    <dbReference type="NCBI Taxonomy" id="1735581"/>
    <lineage>
        <taxon>Bacteria</taxon>
        <taxon>Pseudomonadati</taxon>
        <taxon>Pseudomonadota</taxon>
        <taxon>Alphaproteobacteria</taxon>
        <taxon>Kordiimonadales</taxon>
        <taxon>Kordiimonadaceae</taxon>
        <taxon>Kordiimonas</taxon>
    </lineage>
</organism>
<proteinExistence type="predicted"/>
<feature type="transmembrane region" description="Helical" evidence="1">
    <location>
        <begin position="170"/>
        <end position="191"/>
    </location>
</feature>
<dbReference type="PANTHER" id="PTHR35797:SF1">
    <property type="entry name" value="PROTEASE"/>
    <property type="match status" value="1"/>
</dbReference>
<feature type="transmembrane region" description="Helical" evidence="1">
    <location>
        <begin position="203"/>
        <end position="224"/>
    </location>
</feature>
<dbReference type="AlphaFoldDB" id="A0A919E548"/>
<keyword evidence="1" id="KW-1133">Transmembrane helix</keyword>
<sequence>MSALTQASLLDRDKIYPAIGTFLAITALLCAIVSTIIVEMGLKKFYLALLMWTPALAAYLTMKLFRKNWHMLGIVPCRSRPLFWSYLLPLLYGGMAYGLIWALGLGAIGNEGFYKEVAYLTGAAGWSETRLIITGFILLGTIGMLWHITTSFGEELGWRGFLVLQLYRKMSFFWTAVFSGLVWASWHMPIILFANYNAGPEGLWIQVVNFTILCVSMSFPMAYYRITSGSVLPATLMHAAHNVFVLSFFHPLTLRYDFPVRYTGEFGLILPAVIALFALFYWNKASKEGISGPIH</sequence>
<accession>A0A919E548</accession>
<dbReference type="Proteomes" id="UP000630923">
    <property type="component" value="Unassembled WGS sequence"/>
</dbReference>
<feature type="transmembrane region" description="Helical" evidence="1">
    <location>
        <begin position="15"/>
        <end position="38"/>
    </location>
</feature>
<evidence type="ECO:0000256" key="1">
    <source>
        <dbReference type="SAM" id="Phobius"/>
    </source>
</evidence>
<reference evidence="3" key="2">
    <citation type="submission" date="2020-09" db="EMBL/GenBank/DDBJ databases">
        <authorList>
            <person name="Sun Q."/>
            <person name="Kim S."/>
        </authorList>
    </citation>
    <scope>NUCLEOTIDE SEQUENCE</scope>
    <source>
        <strain evidence="3">KCTC 42590</strain>
    </source>
</reference>
<dbReference type="PANTHER" id="PTHR35797">
    <property type="entry name" value="PROTEASE-RELATED"/>
    <property type="match status" value="1"/>
</dbReference>
<dbReference type="InterPro" id="IPR003675">
    <property type="entry name" value="Rce1/LyrA-like_dom"/>
</dbReference>
<feature type="transmembrane region" description="Helical" evidence="1">
    <location>
        <begin position="83"/>
        <end position="109"/>
    </location>
</feature>
<feature type="transmembrane region" description="Helical" evidence="1">
    <location>
        <begin position="44"/>
        <end position="62"/>
    </location>
</feature>
<gene>
    <name evidence="3" type="ORF">GCM10017044_06250</name>
</gene>